<accession>A0A1E7F4G9</accession>
<comment type="catalytic activity">
    <reaction evidence="22">
        <text>a 5'-end (N(7)-methyl 5'-triphosphoguanosine)-(N(6),2'-O-dimethyladenosine) in mRNA + 2-oxoglutarate + O2 = a 5'-end (N(7)-methyl 5'-triphosphoguanosine)-(2'-O-methyladenosine) in mRNA + formaldehyde + succinate + CO2</text>
        <dbReference type="Rhea" id="RHEA:57896"/>
        <dbReference type="Rhea" id="RHEA-COMP:11518"/>
        <dbReference type="Rhea" id="RHEA-COMP:11519"/>
        <dbReference type="ChEBI" id="CHEBI:15379"/>
        <dbReference type="ChEBI" id="CHEBI:16526"/>
        <dbReference type="ChEBI" id="CHEBI:16810"/>
        <dbReference type="ChEBI" id="CHEBI:16842"/>
        <dbReference type="ChEBI" id="CHEBI:30031"/>
        <dbReference type="ChEBI" id="CHEBI:85958"/>
        <dbReference type="ChEBI" id="CHEBI:85959"/>
    </reaction>
</comment>
<comment type="similarity">
    <text evidence="3">Belongs to the fto family.</text>
</comment>
<comment type="catalytic activity">
    <reaction evidence="20">
        <text>a 5'-end (N(7)-methyl 5'-triphosphoguanosine)-(N(6),2'-O-dimethyladenosine) in U6 snRNA + 2-oxoglutarate + O2 = a 5'-end (N(7)-methyl 5'-triphosphoguanosine)-(2'-O-methyladenosine) in U6 snRNA + formaldehyde + succinate + CO2</text>
        <dbReference type="Rhea" id="RHEA:57904"/>
        <dbReference type="Rhea" id="RHEA-COMP:15030"/>
        <dbReference type="Rhea" id="RHEA-COMP:15031"/>
        <dbReference type="ChEBI" id="CHEBI:15379"/>
        <dbReference type="ChEBI" id="CHEBI:16526"/>
        <dbReference type="ChEBI" id="CHEBI:16810"/>
        <dbReference type="ChEBI" id="CHEBI:16842"/>
        <dbReference type="ChEBI" id="CHEBI:30031"/>
        <dbReference type="ChEBI" id="CHEBI:85958"/>
        <dbReference type="ChEBI" id="CHEBI:85959"/>
    </reaction>
</comment>
<dbReference type="InterPro" id="IPR037151">
    <property type="entry name" value="AlkB-like_sf"/>
</dbReference>
<feature type="non-terminal residue" evidence="24">
    <location>
        <position position="1"/>
    </location>
</feature>
<evidence type="ECO:0000256" key="18">
    <source>
        <dbReference type="ARBA" id="ARBA00047457"/>
    </source>
</evidence>
<dbReference type="InterPro" id="IPR024367">
    <property type="entry name" value="FTO_cat_dom"/>
</dbReference>
<reference evidence="24 25" key="1">
    <citation type="submission" date="2016-09" db="EMBL/GenBank/DDBJ databases">
        <title>Extensive genetic diversity and differential bi-allelic expression allows diatom success in the polar Southern Ocean.</title>
        <authorList>
            <consortium name="DOE Joint Genome Institute"/>
            <person name="Mock T."/>
            <person name="Otillar R.P."/>
            <person name="Strauss J."/>
            <person name="Dupont C."/>
            <person name="Frickenhaus S."/>
            <person name="Maumus F."/>
            <person name="Mcmullan M."/>
            <person name="Sanges R."/>
            <person name="Schmutz J."/>
            <person name="Toseland A."/>
            <person name="Valas R."/>
            <person name="Veluchamy A."/>
            <person name="Ward B.J."/>
            <person name="Allen A."/>
            <person name="Barry K."/>
            <person name="Falciatore A."/>
            <person name="Ferrante M."/>
            <person name="Fortunato A.E."/>
            <person name="Gloeckner G."/>
            <person name="Gruber A."/>
            <person name="Hipkin R."/>
            <person name="Janech M."/>
            <person name="Kroth P."/>
            <person name="Leese F."/>
            <person name="Lindquist E."/>
            <person name="Lyon B.R."/>
            <person name="Martin J."/>
            <person name="Mayer C."/>
            <person name="Parker M."/>
            <person name="Quesneville H."/>
            <person name="Raymond J."/>
            <person name="Uhlig C."/>
            <person name="Valentin K.U."/>
            <person name="Worden A.Z."/>
            <person name="Armbrust E.V."/>
            <person name="Bowler C."/>
            <person name="Green B."/>
            <person name="Moulton V."/>
            <person name="Van Oosterhout C."/>
            <person name="Grigoriev I."/>
        </authorList>
    </citation>
    <scope>NUCLEOTIDE SEQUENCE [LARGE SCALE GENOMIC DNA]</scope>
    <source>
        <strain evidence="24 25">CCMP1102</strain>
    </source>
</reference>
<keyword evidence="7" id="KW-0479">Metal-binding</keyword>
<keyword evidence="10" id="KW-0408">Iron</keyword>
<dbReference type="Gene3D" id="1.20.58.1470">
    <property type="entry name" value="FTO C-terminal domain"/>
    <property type="match status" value="1"/>
</dbReference>
<evidence type="ECO:0000256" key="16">
    <source>
        <dbReference type="ARBA" id="ARBA00032950"/>
    </source>
</evidence>
<keyword evidence="25" id="KW-1185">Reference proteome</keyword>
<evidence type="ECO:0000313" key="24">
    <source>
        <dbReference type="EMBL" id="OEU13050.1"/>
    </source>
</evidence>
<dbReference type="PANTHER" id="PTHR31291:SF2">
    <property type="entry name" value="ALPHA-KETOGLUTARATE-DEPENDENT DIOXYGENASE FTO"/>
    <property type="match status" value="1"/>
</dbReference>
<evidence type="ECO:0000256" key="19">
    <source>
        <dbReference type="ARBA" id="ARBA00048158"/>
    </source>
</evidence>
<name>A0A1E7F4G9_9STRA</name>
<dbReference type="OrthoDB" id="46257at2759"/>
<comment type="catalytic activity">
    <reaction evidence="18">
        <text>an N(1)-methyladenosine in tRNA + 2-oxoglutarate + O2 = an adenosine in tRNA + formaldehyde + succinate + CO2</text>
        <dbReference type="Rhea" id="RHEA:54576"/>
        <dbReference type="Rhea" id="RHEA-COMP:10242"/>
        <dbReference type="Rhea" id="RHEA-COMP:12312"/>
        <dbReference type="ChEBI" id="CHEBI:15379"/>
        <dbReference type="ChEBI" id="CHEBI:16526"/>
        <dbReference type="ChEBI" id="CHEBI:16810"/>
        <dbReference type="ChEBI" id="CHEBI:16842"/>
        <dbReference type="ChEBI" id="CHEBI:30031"/>
        <dbReference type="ChEBI" id="CHEBI:74411"/>
        <dbReference type="ChEBI" id="CHEBI:74491"/>
    </reaction>
</comment>
<evidence type="ECO:0000256" key="22">
    <source>
        <dbReference type="ARBA" id="ARBA00049565"/>
    </source>
</evidence>
<dbReference type="GO" id="GO:0035516">
    <property type="term" value="F:broad specificity oxidative DNA demethylase activity"/>
    <property type="evidence" value="ECO:0007669"/>
    <property type="project" value="InterPro"/>
</dbReference>
<evidence type="ECO:0000256" key="14">
    <source>
        <dbReference type="ARBA" id="ARBA00030557"/>
    </source>
</evidence>
<dbReference type="InParanoid" id="A0A1E7F4G9"/>
<evidence type="ECO:0000256" key="7">
    <source>
        <dbReference type="ARBA" id="ARBA00022723"/>
    </source>
</evidence>
<feature type="non-terminal residue" evidence="24">
    <location>
        <position position="416"/>
    </location>
</feature>
<dbReference type="GO" id="GO:0046872">
    <property type="term" value="F:metal ion binding"/>
    <property type="evidence" value="ECO:0007669"/>
    <property type="project" value="UniProtKB-KW"/>
</dbReference>
<dbReference type="GO" id="GO:0005737">
    <property type="term" value="C:cytoplasm"/>
    <property type="evidence" value="ECO:0007669"/>
    <property type="project" value="UniProtKB-SubCell"/>
</dbReference>
<dbReference type="GO" id="GO:0006307">
    <property type="term" value="P:DNA alkylation repair"/>
    <property type="evidence" value="ECO:0007669"/>
    <property type="project" value="InterPro"/>
</dbReference>
<feature type="domain" description="Alpha-ketoglutarate-dependent dioxygenase FTO catalytic" evidence="23">
    <location>
        <begin position="5"/>
        <end position="258"/>
    </location>
</feature>
<dbReference type="Pfam" id="PF12934">
    <property type="entry name" value="FTO_CTD"/>
    <property type="match status" value="1"/>
</dbReference>
<comment type="subcellular location">
    <subcellularLocation>
        <location evidence="2">Cytoplasm</location>
    </subcellularLocation>
    <subcellularLocation>
        <location evidence="1">Nucleus speckle</location>
    </subcellularLocation>
</comment>
<evidence type="ECO:0000313" key="25">
    <source>
        <dbReference type="Proteomes" id="UP000095751"/>
    </source>
</evidence>
<evidence type="ECO:0000256" key="8">
    <source>
        <dbReference type="ARBA" id="ARBA00022964"/>
    </source>
</evidence>
<dbReference type="EMBL" id="KV784363">
    <property type="protein sequence ID" value="OEU13050.1"/>
    <property type="molecule type" value="Genomic_DNA"/>
</dbReference>
<proteinExistence type="inferred from homology"/>
<dbReference type="SMART" id="SM01223">
    <property type="entry name" value="FTO_NTD"/>
    <property type="match status" value="1"/>
</dbReference>
<evidence type="ECO:0000256" key="1">
    <source>
        <dbReference type="ARBA" id="ARBA00004324"/>
    </source>
</evidence>
<gene>
    <name evidence="24" type="ORF">FRACYDRAFT_158488</name>
</gene>
<keyword evidence="6" id="KW-0963">Cytoplasm</keyword>
<keyword evidence="9" id="KW-0560">Oxidoreductase</keyword>
<evidence type="ECO:0000256" key="13">
    <source>
        <dbReference type="ARBA" id="ARBA00030546"/>
    </source>
</evidence>
<evidence type="ECO:0000256" key="4">
    <source>
        <dbReference type="ARBA" id="ARBA00012931"/>
    </source>
</evidence>
<comment type="catalytic activity">
    <reaction evidence="21">
        <text>N(6)-methyladenosine in U6 snRNA + 2-oxoglutarate + O2 = adenosine in U6 snRNA + formaldehyde + succinate + CO2</text>
        <dbReference type="Rhea" id="RHEA:57900"/>
        <dbReference type="Rhea" id="RHEA-COMP:13573"/>
        <dbReference type="Rhea" id="RHEA-COMP:13574"/>
        <dbReference type="ChEBI" id="CHEBI:15379"/>
        <dbReference type="ChEBI" id="CHEBI:16526"/>
        <dbReference type="ChEBI" id="CHEBI:16810"/>
        <dbReference type="ChEBI" id="CHEBI:16842"/>
        <dbReference type="ChEBI" id="CHEBI:30031"/>
        <dbReference type="ChEBI" id="CHEBI:74411"/>
        <dbReference type="ChEBI" id="CHEBI:74449"/>
    </reaction>
</comment>
<dbReference type="KEGG" id="fcy:FRACYDRAFT_158488"/>
<dbReference type="Pfam" id="PF12933">
    <property type="entry name" value="FTO_NTD"/>
    <property type="match status" value="2"/>
</dbReference>
<dbReference type="InterPro" id="IPR024366">
    <property type="entry name" value="FTO_C"/>
</dbReference>
<dbReference type="Gene3D" id="2.60.120.590">
    <property type="entry name" value="Alpha-ketoglutarate-dependent dioxygenase AlkB-like"/>
    <property type="match status" value="1"/>
</dbReference>
<evidence type="ECO:0000256" key="21">
    <source>
        <dbReference type="ARBA" id="ARBA00049056"/>
    </source>
</evidence>
<comment type="subunit">
    <text evidence="17">Monomer. May also exist as homodimer.</text>
</comment>
<evidence type="ECO:0000256" key="2">
    <source>
        <dbReference type="ARBA" id="ARBA00004496"/>
    </source>
</evidence>
<evidence type="ECO:0000256" key="9">
    <source>
        <dbReference type="ARBA" id="ARBA00023002"/>
    </source>
</evidence>
<dbReference type="PANTHER" id="PTHR31291">
    <property type="entry name" value="ALPHA-KETOGLUTARATE-DEPENDENT DIOXYGENASE FTO"/>
    <property type="match status" value="1"/>
</dbReference>
<dbReference type="GO" id="GO:0042245">
    <property type="term" value="P:RNA repair"/>
    <property type="evidence" value="ECO:0007669"/>
    <property type="project" value="InterPro"/>
</dbReference>
<dbReference type="GO" id="GO:0040014">
    <property type="term" value="P:regulation of multicellular organism growth"/>
    <property type="evidence" value="ECO:0007669"/>
    <property type="project" value="InterPro"/>
</dbReference>
<dbReference type="Proteomes" id="UP000095751">
    <property type="component" value="Unassembled WGS sequence"/>
</dbReference>
<evidence type="ECO:0000256" key="15">
    <source>
        <dbReference type="ARBA" id="ARBA00032169"/>
    </source>
</evidence>
<dbReference type="EC" id="1.14.11.53" evidence="4"/>
<keyword evidence="11" id="KW-0539">Nucleus</keyword>
<organism evidence="24 25">
    <name type="scientific">Fragilariopsis cylindrus CCMP1102</name>
    <dbReference type="NCBI Taxonomy" id="635003"/>
    <lineage>
        <taxon>Eukaryota</taxon>
        <taxon>Sar</taxon>
        <taxon>Stramenopiles</taxon>
        <taxon>Ochrophyta</taxon>
        <taxon>Bacillariophyta</taxon>
        <taxon>Bacillariophyceae</taxon>
        <taxon>Bacillariophycidae</taxon>
        <taxon>Bacillariales</taxon>
        <taxon>Bacillariaceae</taxon>
        <taxon>Fragilariopsis</taxon>
    </lineage>
</organism>
<sequence length="416" mass="48658">LTPEDGVYFQKHLQDHYKGFVHLPVDRLEPRDFHEEFKNSLERLRDAGYYQYDVVMAGGKYSSRTFVKRTLVGNPGITYKYLGLRLFAHAWSGPGCTPLMKSIGDMNQSMIKMTEQFPENERCDYNLTLINYMEPTTHTKVGFKDEANYGMGKVSVSWHADSSLVDNSSIGVYHCLPTQRNSKWDWKIALRPLAIESKDNTGSTKRDNKSTTPKPVVVNTKDGDAYFLLGNFNMKHQHCVLAGSQANRISSTHRVAVTIEDTYDYILKRVKIARKRFRLQMETIPPSLQSPVVGLDAKVIRYCQRILTEVEMEWIAQYWLQGDQHDKMRVWWQKPMKTLEAYWCALEVYTYRLFEFLLSRIASNDTVPIDVVKVLIIEFKTRQSFREQWDERRSDKIYQRRVSEEFRPVARPIFEN</sequence>
<evidence type="ECO:0000259" key="23">
    <source>
        <dbReference type="SMART" id="SM01223"/>
    </source>
</evidence>
<evidence type="ECO:0000256" key="12">
    <source>
        <dbReference type="ARBA" id="ARBA00030404"/>
    </source>
</evidence>
<keyword evidence="8" id="KW-0223">Dioxygenase</keyword>
<evidence type="ECO:0000256" key="20">
    <source>
        <dbReference type="ARBA" id="ARBA00048582"/>
    </source>
</evidence>
<comment type="catalytic activity">
    <reaction evidence="19">
        <text>an N(6)-methyladenosine in mRNA + 2-oxoglutarate + O2 = an adenosine in mRNA + formaldehyde + succinate + CO2</text>
        <dbReference type="Rhea" id="RHEA:49520"/>
        <dbReference type="Rhea" id="RHEA-COMP:12414"/>
        <dbReference type="Rhea" id="RHEA-COMP:12417"/>
        <dbReference type="ChEBI" id="CHEBI:15379"/>
        <dbReference type="ChEBI" id="CHEBI:16526"/>
        <dbReference type="ChEBI" id="CHEBI:16810"/>
        <dbReference type="ChEBI" id="CHEBI:16842"/>
        <dbReference type="ChEBI" id="CHEBI:30031"/>
        <dbReference type="ChEBI" id="CHEBI:74411"/>
        <dbReference type="ChEBI" id="CHEBI:74449"/>
        <dbReference type="EC" id="1.14.11.53"/>
    </reaction>
</comment>
<dbReference type="InterPro" id="IPR038413">
    <property type="entry name" value="FTO_C_sf"/>
</dbReference>
<evidence type="ECO:0000256" key="5">
    <source>
        <dbReference type="ARBA" id="ARBA00013477"/>
    </source>
</evidence>
<evidence type="ECO:0000256" key="10">
    <source>
        <dbReference type="ARBA" id="ARBA00023004"/>
    </source>
</evidence>
<protein>
    <recommendedName>
        <fullName evidence="5">Alpha-ketoglutarate-dependent dioxygenase FTO</fullName>
        <ecNumber evidence="4">1.14.11.53</ecNumber>
    </recommendedName>
    <alternativeName>
        <fullName evidence="12">U6 small nuclear RNA (2'-O-methyladenosine-N(6)-)-demethylase FTO</fullName>
    </alternativeName>
    <alternativeName>
        <fullName evidence="13">U6 small nuclear RNA N(6)-methyladenosine-demethylase FTO</fullName>
    </alternativeName>
    <alternativeName>
        <fullName evidence="15">mRNA (2'-O-methyladenosine-N(6)-)-demethylase FTO</fullName>
    </alternativeName>
    <alternativeName>
        <fullName evidence="16">mRNA N(6)-methyladenosine demethylase FTO</fullName>
    </alternativeName>
    <alternativeName>
        <fullName evidence="14">tRNA N1-methyl adenine demethylase FTO</fullName>
    </alternativeName>
</protein>
<evidence type="ECO:0000256" key="17">
    <source>
        <dbReference type="ARBA" id="ARBA00046452"/>
    </source>
</evidence>
<dbReference type="AlphaFoldDB" id="A0A1E7F4G9"/>
<evidence type="ECO:0000256" key="6">
    <source>
        <dbReference type="ARBA" id="ARBA00022490"/>
    </source>
</evidence>
<dbReference type="GO" id="GO:0016607">
    <property type="term" value="C:nuclear speck"/>
    <property type="evidence" value="ECO:0007669"/>
    <property type="project" value="UniProtKB-SubCell"/>
</dbReference>
<evidence type="ECO:0000256" key="11">
    <source>
        <dbReference type="ARBA" id="ARBA00023242"/>
    </source>
</evidence>
<dbReference type="InterPro" id="IPR032868">
    <property type="entry name" value="FTO"/>
</dbReference>
<evidence type="ECO:0000256" key="3">
    <source>
        <dbReference type="ARBA" id="ARBA00006264"/>
    </source>
</evidence>
<dbReference type="GO" id="GO:1990931">
    <property type="term" value="F:mRNA N6-methyladenosine dioxygenase activity"/>
    <property type="evidence" value="ECO:0007669"/>
    <property type="project" value="UniProtKB-EC"/>
</dbReference>